<dbReference type="GO" id="GO:0009246">
    <property type="term" value="P:enterobacterial common antigen biosynthetic process"/>
    <property type="evidence" value="ECO:0007669"/>
    <property type="project" value="TreeGrafter"/>
</dbReference>
<feature type="transmembrane region" description="Helical" evidence="7">
    <location>
        <begin position="245"/>
        <end position="265"/>
    </location>
</feature>
<organism evidence="9 10">
    <name type="scientific">Desulfolutivibrio sulfodismutans</name>
    <dbReference type="NCBI Taxonomy" id="63561"/>
    <lineage>
        <taxon>Bacteria</taxon>
        <taxon>Pseudomonadati</taxon>
        <taxon>Thermodesulfobacteriota</taxon>
        <taxon>Desulfovibrionia</taxon>
        <taxon>Desulfovibrionales</taxon>
        <taxon>Desulfovibrionaceae</taxon>
        <taxon>Desulfolutivibrio</taxon>
    </lineage>
</organism>
<feature type="transmembrane region" description="Helical" evidence="7">
    <location>
        <begin position="219"/>
        <end position="239"/>
    </location>
</feature>
<keyword evidence="10" id="KW-1185">Reference proteome</keyword>
<protein>
    <submittedName>
        <fullName evidence="9">Acyltransferase</fullName>
    </submittedName>
</protein>
<evidence type="ECO:0000259" key="8">
    <source>
        <dbReference type="Pfam" id="PF01757"/>
    </source>
</evidence>
<dbReference type="Proteomes" id="UP000469724">
    <property type="component" value="Unassembled WGS sequence"/>
</dbReference>
<evidence type="ECO:0000256" key="3">
    <source>
        <dbReference type="ARBA" id="ARBA00022475"/>
    </source>
</evidence>
<proteinExistence type="inferred from homology"/>
<dbReference type="AlphaFoldDB" id="A0A7K3NIH2"/>
<evidence type="ECO:0000256" key="1">
    <source>
        <dbReference type="ARBA" id="ARBA00004651"/>
    </source>
</evidence>
<feature type="transmembrane region" description="Helical" evidence="7">
    <location>
        <begin position="97"/>
        <end position="118"/>
    </location>
</feature>
<feature type="transmembrane region" description="Helical" evidence="7">
    <location>
        <begin position="64"/>
        <end position="85"/>
    </location>
</feature>
<dbReference type="GO" id="GO:0005886">
    <property type="term" value="C:plasma membrane"/>
    <property type="evidence" value="ECO:0007669"/>
    <property type="project" value="UniProtKB-SubCell"/>
</dbReference>
<dbReference type="GO" id="GO:0016413">
    <property type="term" value="F:O-acetyltransferase activity"/>
    <property type="evidence" value="ECO:0007669"/>
    <property type="project" value="TreeGrafter"/>
</dbReference>
<dbReference type="InterPro" id="IPR002656">
    <property type="entry name" value="Acyl_transf_3_dom"/>
</dbReference>
<name>A0A7K3NIH2_9BACT</name>
<comment type="similarity">
    <text evidence="2">Belongs to the acyltransferase 3 family.</text>
</comment>
<evidence type="ECO:0000256" key="7">
    <source>
        <dbReference type="SAM" id="Phobius"/>
    </source>
</evidence>
<keyword evidence="9" id="KW-0012">Acyltransferase</keyword>
<keyword evidence="3" id="KW-1003">Cell membrane</keyword>
<keyword evidence="6 7" id="KW-0472">Membrane</keyword>
<comment type="subcellular location">
    <subcellularLocation>
        <location evidence="1">Cell membrane</location>
        <topology evidence="1">Multi-pass membrane protein</topology>
    </subcellularLocation>
</comment>
<comment type="caution">
    <text evidence="9">The sequence shown here is derived from an EMBL/GenBank/DDBJ whole genome shotgun (WGS) entry which is preliminary data.</text>
</comment>
<feature type="transmembrane region" description="Helical" evidence="7">
    <location>
        <begin position="311"/>
        <end position="337"/>
    </location>
</feature>
<dbReference type="PANTHER" id="PTHR40074">
    <property type="entry name" value="O-ACETYLTRANSFERASE WECH"/>
    <property type="match status" value="1"/>
</dbReference>
<evidence type="ECO:0000256" key="5">
    <source>
        <dbReference type="ARBA" id="ARBA00022989"/>
    </source>
</evidence>
<evidence type="ECO:0000313" key="9">
    <source>
        <dbReference type="EMBL" id="NDY55897.1"/>
    </source>
</evidence>
<keyword evidence="4 7" id="KW-0812">Transmembrane</keyword>
<evidence type="ECO:0000313" key="10">
    <source>
        <dbReference type="Proteomes" id="UP000469724"/>
    </source>
</evidence>
<dbReference type="RefSeq" id="WP_163300952.1">
    <property type="nucleotide sequence ID" value="NZ_JAAGRQ010000011.1"/>
</dbReference>
<accession>A0A7K3NIH2</accession>
<evidence type="ECO:0000256" key="6">
    <source>
        <dbReference type="ARBA" id="ARBA00023136"/>
    </source>
</evidence>
<dbReference type="EMBL" id="JAAGRQ010000011">
    <property type="protein sequence ID" value="NDY55897.1"/>
    <property type="molecule type" value="Genomic_DNA"/>
</dbReference>
<feature type="transmembrane region" description="Helical" evidence="7">
    <location>
        <begin position="20"/>
        <end position="39"/>
    </location>
</feature>
<keyword evidence="5 7" id="KW-1133">Transmembrane helix</keyword>
<feature type="transmembrane region" description="Helical" evidence="7">
    <location>
        <begin position="161"/>
        <end position="182"/>
    </location>
</feature>
<feature type="domain" description="Acyltransferase 3" evidence="8">
    <location>
        <begin position="15"/>
        <end position="332"/>
    </location>
</feature>
<evidence type="ECO:0000256" key="4">
    <source>
        <dbReference type="ARBA" id="ARBA00022692"/>
    </source>
</evidence>
<keyword evidence="9" id="KW-0808">Transferase</keyword>
<reference evidence="9 10" key="1">
    <citation type="submission" date="2020-02" db="EMBL/GenBank/DDBJ databases">
        <title>Comparative genomics of sulfur disproportionating microorganisms.</title>
        <authorList>
            <person name="Ward L.M."/>
            <person name="Bertran E."/>
            <person name="Johnston D.T."/>
        </authorList>
    </citation>
    <scope>NUCLEOTIDE SEQUENCE [LARGE SCALE GENOMIC DNA]</scope>
    <source>
        <strain evidence="9 10">DSM 3696</strain>
    </source>
</reference>
<evidence type="ECO:0000256" key="2">
    <source>
        <dbReference type="ARBA" id="ARBA00007400"/>
    </source>
</evidence>
<feature type="transmembrane region" description="Helical" evidence="7">
    <location>
        <begin position="188"/>
        <end position="210"/>
    </location>
</feature>
<dbReference type="Pfam" id="PF01757">
    <property type="entry name" value="Acyl_transf_3"/>
    <property type="match status" value="1"/>
</dbReference>
<feature type="transmembrane region" description="Helical" evidence="7">
    <location>
        <begin position="277"/>
        <end position="299"/>
    </location>
</feature>
<dbReference type="PANTHER" id="PTHR40074:SF2">
    <property type="entry name" value="O-ACETYLTRANSFERASE WECH"/>
    <property type="match status" value="1"/>
</dbReference>
<sequence>MSTRTRIDPDISRRFDVLKLLLMVGVVLAHAERVIHAYLPDPPLSLRIVTTFLDYNLFQEVPSLFFAMSGYLFFVSFTPTPSAYVRMLGKKMRSIGLPYLFFNLLSVAIILTFDKIPYIGDFRTVQERGIWTLVTGIGGLPIIAPLWFLRDLLVMFLVSPIFCFLARRIPVTSLILLCLTWNLLPGGYVGWLTFRSVVFFHLGLVLAAIWPSLRMGRGLILFSLSVYPALLVFGTFALITKFDPVVTYYAHNAGLIIGVPCIWWLSGTAPLRNNQRLLALSPYSFFLYLVHEPTLSYLIYLTRFVLLPTGFFTGILLYVGLTALTIALALVAGILLARHVPRVYGFLAGARAPVRQGGDAVATATPSGRVG</sequence>
<feature type="transmembrane region" description="Helical" evidence="7">
    <location>
        <begin position="130"/>
        <end position="149"/>
    </location>
</feature>
<gene>
    <name evidence="9" type="ORF">G3N56_03960</name>
</gene>